<evidence type="ECO:0000256" key="1">
    <source>
        <dbReference type="SAM" id="MobiDB-lite"/>
    </source>
</evidence>
<sequence length="67" mass="7780">MDMCEKFEDCGFLKKYRDSYKKTCASLIDEYCNNKKKSETCVRKKIFNETGSPPEDDLMPNGDLVDL</sequence>
<name>A0A9D8KGJ1_9DELT</name>
<comment type="caution">
    <text evidence="2">The sequence shown here is derived from an EMBL/GenBank/DDBJ whole genome shotgun (WGS) entry which is preliminary data.</text>
</comment>
<proteinExistence type="predicted"/>
<feature type="region of interest" description="Disordered" evidence="1">
    <location>
        <begin position="48"/>
        <end position="67"/>
    </location>
</feature>
<dbReference type="EMBL" id="JAFGIX010000069">
    <property type="protein sequence ID" value="MBN1574192.1"/>
    <property type="molecule type" value="Genomic_DNA"/>
</dbReference>
<dbReference type="Proteomes" id="UP000809273">
    <property type="component" value="Unassembled WGS sequence"/>
</dbReference>
<evidence type="ECO:0000313" key="2">
    <source>
        <dbReference type="EMBL" id="MBN1574192.1"/>
    </source>
</evidence>
<reference evidence="2" key="1">
    <citation type="journal article" date="2021" name="Environ. Microbiol.">
        <title>Genomic characterization of three novel Desulfobacterota classes expand the metabolic and phylogenetic diversity of the phylum.</title>
        <authorList>
            <person name="Murphy C.L."/>
            <person name="Biggerstaff J."/>
            <person name="Eichhorn A."/>
            <person name="Ewing E."/>
            <person name="Shahan R."/>
            <person name="Soriano D."/>
            <person name="Stewart S."/>
            <person name="VanMol K."/>
            <person name="Walker R."/>
            <person name="Walters P."/>
            <person name="Elshahed M.S."/>
            <person name="Youssef N.H."/>
        </authorList>
    </citation>
    <scope>NUCLEOTIDE SEQUENCE</scope>
    <source>
        <strain evidence="2">Zod_Metabat.24</strain>
    </source>
</reference>
<organism evidence="2 3">
    <name type="scientific">Candidatus Zymogenus saltonus</name>
    <dbReference type="NCBI Taxonomy" id="2844893"/>
    <lineage>
        <taxon>Bacteria</taxon>
        <taxon>Deltaproteobacteria</taxon>
        <taxon>Candidatus Zymogenia</taxon>
        <taxon>Candidatus Zymogeniales</taxon>
        <taxon>Candidatus Zymogenaceae</taxon>
        <taxon>Candidatus Zymogenus</taxon>
    </lineage>
</organism>
<evidence type="ECO:0000313" key="3">
    <source>
        <dbReference type="Proteomes" id="UP000809273"/>
    </source>
</evidence>
<gene>
    <name evidence="2" type="ORF">JW984_13425</name>
</gene>
<reference evidence="2" key="2">
    <citation type="submission" date="2021-01" db="EMBL/GenBank/DDBJ databases">
        <authorList>
            <person name="Hahn C.R."/>
            <person name="Youssef N.H."/>
            <person name="Elshahed M."/>
        </authorList>
    </citation>
    <scope>NUCLEOTIDE SEQUENCE</scope>
    <source>
        <strain evidence="2">Zod_Metabat.24</strain>
    </source>
</reference>
<protein>
    <submittedName>
        <fullName evidence="2">Uncharacterized protein</fullName>
    </submittedName>
</protein>
<accession>A0A9D8KGJ1</accession>
<dbReference type="AlphaFoldDB" id="A0A9D8KGJ1"/>